<evidence type="ECO:0000259" key="1">
    <source>
        <dbReference type="Pfam" id="PF01814"/>
    </source>
</evidence>
<proteinExistence type="predicted"/>
<dbReference type="InterPro" id="IPR012312">
    <property type="entry name" value="Hemerythrin-like"/>
</dbReference>
<name>A0A7T7CCB3_9BACI</name>
<dbReference type="PANTHER" id="PTHR39966">
    <property type="entry name" value="BLL2471 PROTEIN-RELATED"/>
    <property type="match status" value="1"/>
</dbReference>
<protein>
    <submittedName>
        <fullName evidence="2">Hemerythrin domain-containing protein</fullName>
    </submittedName>
</protein>
<dbReference type="PANTHER" id="PTHR39966:SF1">
    <property type="entry name" value="HEMERYTHRIN-LIKE DOMAIN-CONTAINING PROTEIN"/>
    <property type="match status" value="1"/>
</dbReference>
<dbReference type="Gene3D" id="1.20.120.520">
    <property type="entry name" value="nmb1532 protein domain like"/>
    <property type="match status" value="1"/>
</dbReference>
<dbReference type="GO" id="GO:0005886">
    <property type="term" value="C:plasma membrane"/>
    <property type="evidence" value="ECO:0007669"/>
    <property type="project" value="TreeGrafter"/>
</dbReference>
<dbReference type="Pfam" id="PF01814">
    <property type="entry name" value="Hemerythrin"/>
    <property type="match status" value="1"/>
</dbReference>
<dbReference type="KEGG" id="scia:HUG15_14750"/>
<dbReference type="Proteomes" id="UP000595823">
    <property type="component" value="Chromosome"/>
</dbReference>
<accession>A0A7T7CCB3</accession>
<evidence type="ECO:0000313" key="3">
    <source>
        <dbReference type="Proteomes" id="UP000595823"/>
    </source>
</evidence>
<dbReference type="AlphaFoldDB" id="A0A7T7CCB3"/>
<sequence>MTEKRRRGVRRHEALFPLSHHHQNGLATALYLKRAGTEESEFSLDAIKGKLKLYWEEGGQQHFRDEEELLLPAFAKYDALQQPEISEMLIEHVQMRALVNQVLEATENEVDDMHQLGDILEKHIRKEERVIFPMIEKALPEEDLQALYPHFHQIDTPEEGVFFDKDRGTSQA</sequence>
<reference evidence="2 3" key="1">
    <citation type="submission" date="2020-06" db="EMBL/GenBank/DDBJ databases">
        <title>Genomic analysis of Salicibibacter sp. NKC5-3.</title>
        <authorList>
            <person name="Oh Y.J."/>
        </authorList>
    </citation>
    <scope>NUCLEOTIDE SEQUENCE [LARGE SCALE GENOMIC DNA]</scope>
    <source>
        <strain evidence="2 3">NKC5-3</strain>
    </source>
</reference>
<evidence type="ECO:0000313" key="2">
    <source>
        <dbReference type="EMBL" id="QQK76699.1"/>
    </source>
</evidence>
<keyword evidence="3" id="KW-1185">Reference proteome</keyword>
<gene>
    <name evidence="2" type="ORF">HUG15_14750</name>
</gene>
<dbReference type="RefSeq" id="WP_200123826.1">
    <property type="nucleotide sequence ID" value="NZ_CP054705.1"/>
</dbReference>
<feature type="domain" description="Hemerythrin-like" evidence="1">
    <location>
        <begin position="20"/>
        <end position="135"/>
    </location>
</feature>
<dbReference type="EMBL" id="CP054705">
    <property type="protein sequence ID" value="QQK76699.1"/>
    <property type="molecule type" value="Genomic_DNA"/>
</dbReference>
<organism evidence="2 3">
    <name type="scientific">Salicibibacter cibarius</name>
    <dbReference type="NCBI Taxonomy" id="2743000"/>
    <lineage>
        <taxon>Bacteria</taxon>
        <taxon>Bacillati</taxon>
        <taxon>Bacillota</taxon>
        <taxon>Bacilli</taxon>
        <taxon>Bacillales</taxon>
        <taxon>Bacillaceae</taxon>
        <taxon>Salicibibacter</taxon>
    </lineage>
</organism>